<dbReference type="SUPFAM" id="SSF55729">
    <property type="entry name" value="Acyl-CoA N-acyltransferases (Nat)"/>
    <property type="match status" value="1"/>
</dbReference>
<organism evidence="4 5">
    <name type="scientific">Asticcacaulis endophyticus</name>
    <dbReference type="NCBI Taxonomy" id="1395890"/>
    <lineage>
        <taxon>Bacteria</taxon>
        <taxon>Pseudomonadati</taxon>
        <taxon>Pseudomonadota</taxon>
        <taxon>Alphaproteobacteria</taxon>
        <taxon>Caulobacterales</taxon>
        <taxon>Caulobacteraceae</taxon>
        <taxon>Asticcacaulis</taxon>
    </lineage>
</organism>
<dbReference type="PROSITE" id="PS51186">
    <property type="entry name" value="GNAT"/>
    <property type="match status" value="1"/>
</dbReference>
<evidence type="ECO:0000256" key="1">
    <source>
        <dbReference type="ARBA" id="ARBA00022679"/>
    </source>
</evidence>
<reference evidence="4" key="1">
    <citation type="journal article" date="2014" name="Int. J. Syst. Evol. Microbiol.">
        <title>Complete genome sequence of Corynebacterium casei LMG S-19264T (=DSM 44701T), isolated from a smear-ripened cheese.</title>
        <authorList>
            <consortium name="US DOE Joint Genome Institute (JGI-PGF)"/>
            <person name="Walter F."/>
            <person name="Albersmeier A."/>
            <person name="Kalinowski J."/>
            <person name="Ruckert C."/>
        </authorList>
    </citation>
    <scope>NUCLEOTIDE SEQUENCE</scope>
    <source>
        <strain evidence="4">KCTC 32296</strain>
    </source>
</reference>
<dbReference type="AlphaFoldDB" id="A0A918Q0B3"/>
<dbReference type="InterPro" id="IPR000182">
    <property type="entry name" value="GNAT_dom"/>
</dbReference>
<dbReference type="InterPro" id="IPR016181">
    <property type="entry name" value="Acyl_CoA_acyltransferase"/>
</dbReference>
<dbReference type="CDD" id="cd04301">
    <property type="entry name" value="NAT_SF"/>
    <property type="match status" value="1"/>
</dbReference>
<dbReference type="Pfam" id="PF08445">
    <property type="entry name" value="FR47"/>
    <property type="match status" value="1"/>
</dbReference>
<comment type="caution">
    <text evidence="4">The sequence shown here is derived from an EMBL/GenBank/DDBJ whole genome shotgun (WGS) entry which is preliminary data.</text>
</comment>
<dbReference type="InterPro" id="IPR050680">
    <property type="entry name" value="YpeA/RimI_acetyltransf"/>
</dbReference>
<dbReference type="GO" id="GO:0016747">
    <property type="term" value="F:acyltransferase activity, transferring groups other than amino-acyl groups"/>
    <property type="evidence" value="ECO:0007669"/>
    <property type="project" value="InterPro"/>
</dbReference>
<name>A0A918Q0B3_9CAUL</name>
<evidence type="ECO:0000313" key="4">
    <source>
        <dbReference type="EMBL" id="GGZ29512.1"/>
    </source>
</evidence>
<reference evidence="4" key="2">
    <citation type="submission" date="2020-09" db="EMBL/GenBank/DDBJ databases">
        <authorList>
            <person name="Sun Q."/>
            <person name="Kim S."/>
        </authorList>
    </citation>
    <scope>NUCLEOTIDE SEQUENCE</scope>
    <source>
        <strain evidence="4">KCTC 32296</strain>
    </source>
</reference>
<feature type="domain" description="N-acetyltransferase" evidence="3">
    <location>
        <begin position="85"/>
        <end position="224"/>
    </location>
</feature>
<proteinExistence type="predicted"/>
<evidence type="ECO:0000259" key="3">
    <source>
        <dbReference type="PROSITE" id="PS51186"/>
    </source>
</evidence>
<accession>A0A918Q0B3</accession>
<dbReference type="InterPro" id="IPR013653">
    <property type="entry name" value="GCN5-like_dom"/>
</dbReference>
<dbReference type="RefSeq" id="WP_189485698.1">
    <property type="nucleotide sequence ID" value="NZ_BMZB01000001.1"/>
</dbReference>
<protein>
    <submittedName>
        <fullName evidence="4">Acetyltransferase</fullName>
    </submittedName>
</protein>
<gene>
    <name evidence="4" type="ORF">GCM10011273_14460</name>
</gene>
<keyword evidence="5" id="KW-1185">Reference proteome</keyword>
<evidence type="ECO:0000313" key="5">
    <source>
        <dbReference type="Proteomes" id="UP000662572"/>
    </source>
</evidence>
<evidence type="ECO:0000256" key="2">
    <source>
        <dbReference type="ARBA" id="ARBA00023315"/>
    </source>
</evidence>
<dbReference type="EMBL" id="BMZB01000001">
    <property type="protein sequence ID" value="GGZ29512.1"/>
    <property type="molecule type" value="Genomic_DNA"/>
</dbReference>
<dbReference type="PANTHER" id="PTHR43420">
    <property type="entry name" value="ACETYLTRANSFERASE"/>
    <property type="match status" value="1"/>
</dbReference>
<keyword evidence="1" id="KW-0808">Transferase</keyword>
<dbReference type="Proteomes" id="UP000662572">
    <property type="component" value="Unassembled WGS sequence"/>
</dbReference>
<dbReference type="Gene3D" id="3.40.630.30">
    <property type="match status" value="1"/>
</dbReference>
<sequence length="224" mass="24190">MTISHPLDRPVWSALTSGWAHLAHGDDRARQLDPAFGPFADSFDGSPEPLADLTPGPDGFWVLERAAISAPAGFEVVKVALCHQMIATHITPGGEDFEAGQLTHADATEMLALARLTQPGPFAERTHELSAFIGIKHDGRLVAMAGERMKIDGFSEVSGVCTHPDFRGRGYAAGLMRLVARRILARGETAFLHTYADNQVAIDLYQSLGFTYRAALTATVLRPV</sequence>
<keyword evidence="2" id="KW-0012">Acyltransferase</keyword>
<dbReference type="PANTHER" id="PTHR43420:SF3">
    <property type="entry name" value="N-ACETYLTRANSFERASE DOMAIN-CONTAINING PROTEIN"/>
    <property type="match status" value="1"/>
</dbReference>